<reference evidence="1 2" key="1">
    <citation type="submission" date="2020-04" db="EMBL/GenBank/DDBJ databases">
        <title>Flammeovirgaceae bacterium KN852 isolated from deep sea.</title>
        <authorList>
            <person name="Zhang D.-C."/>
        </authorList>
    </citation>
    <scope>NUCLEOTIDE SEQUENCE [LARGE SCALE GENOMIC DNA]</scope>
    <source>
        <strain evidence="1 2">KN852</strain>
    </source>
</reference>
<dbReference type="Proteomes" id="UP000559010">
    <property type="component" value="Unassembled WGS sequence"/>
</dbReference>
<comment type="caution">
    <text evidence="1">The sequence shown here is derived from an EMBL/GenBank/DDBJ whole genome shotgun (WGS) entry which is preliminary data.</text>
</comment>
<evidence type="ECO:0000313" key="2">
    <source>
        <dbReference type="Proteomes" id="UP000559010"/>
    </source>
</evidence>
<sequence>MIDFTNIDYLLKGTPRQRKAYNILLELDIFDDLEPYSPVLTGTVPLDIDLPESDLDIICYVTDLDIFYQMLIYKYGDQDNFNIKSSVINGVESIIASFYYEDFPIEIFGQNMPVYQQNAFKHMLAEYYILNEKGSEFKEEVVKLKSIGYKTEPAFAELLSLEGDPYVALLDYHDQQIDI</sequence>
<dbReference type="AlphaFoldDB" id="A0A848ITJ0"/>
<dbReference type="Pfam" id="PF14091">
    <property type="entry name" value="DUF4269"/>
    <property type="match status" value="1"/>
</dbReference>
<protein>
    <submittedName>
        <fullName evidence="1">DUF4269 domain-containing protein</fullName>
    </submittedName>
</protein>
<organism evidence="1 2">
    <name type="scientific">Marinigracilibium pacificum</name>
    <dbReference type="NCBI Taxonomy" id="2729599"/>
    <lineage>
        <taxon>Bacteria</taxon>
        <taxon>Pseudomonadati</taxon>
        <taxon>Bacteroidota</taxon>
        <taxon>Cytophagia</taxon>
        <taxon>Cytophagales</taxon>
        <taxon>Flammeovirgaceae</taxon>
        <taxon>Marinigracilibium</taxon>
    </lineage>
</organism>
<name>A0A848ITJ0_9BACT</name>
<keyword evidence="2" id="KW-1185">Reference proteome</keyword>
<accession>A0A848ITJ0</accession>
<dbReference type="InterPro" id="IPR025365">
    <property type="entry name" value="DUF4269"/>
</dbReference>
<dbReference type="RefSeq" id="WP_169678671.1">
    <property type="nucleotide sequence ID" value="NZ_JABBNU010000003.1"/>
</dbReference>
<evidence type="ECO:0000313" key="1">
    <source>
        <dbReference type="EMBL" id="NMM47793.1"/>
    </source>
</evidence>
<gene>
    <name evidence="1" type="ORF">HH304_05225</name>
</gene>
<dbReference type="EMBL" id="JABBNU010000003">
    <property type="protein sequence ID" value="NMM47793.1"/>
    <property type="molecule type" value="Genomic_DNA"/>
</dbReference>
<proteinExistence type="predicted"/>